<feature type="domain" description="Outer membrane protein assembly factor BamE" evidence="4">
    <location>
        <begin position="42"/>
        <end position="105"/>
    </location>
</feature>
<evidence type="ECO:0000259" key="4">
    <source>
        <dbReference type="Pfam" id="PF04355"/>
    </source>
</evidence>
<gene>
    <name evidence="5" type="ORF">SAMN06297382_1034</name>
</gene>
<dbReference type="Proteomes" id="UP000198346">
    <property type="component" value="Unassembled WGS sequence"/>
</dbReference>
<dbReference type="InterPro" id="IPR007450">
    <property type="entry name" value="BamE_dom"/>
</dbReference>
<evidence type="ECO:0000313" key="5">
    <source>
        <dbReference type="EMBL" id="SNT72011.1"/>
    </source>
</evidence>
<protein>
    <submittedName>
        <fullName evidence="5">Beta-barrel assembly machine subunit BamE</fullName>
    </submittedName>
</protein>
<dbReference type="PROSITE" id="PS51257">
    <property type="entry name" value="PROKAR_LIPOPROTEIN"/>
    <property type="match status" value="1"/>
</dbReference>
<proteinExistence type="predicted"/>
<name>A0A239PNY0_9PROT</name>
<feature type="chain" id="PRO_5012286160" evidence="3">
    <location>
        <begin position="21"/>
        <end position="156"/>
    </location>
</feature>
<evidence type="ECO:0000313" key="6">
    <source>
        <dbReference type="Proteomes" id="UP000198346"/>
    </source>
</evidence>
<keyword evidence="2" id="KW-0472">Membrane</keyword>
<reference evidence="5 6" key="1">
    <citation type="submission" date="2017-07" db="EMBL/GenBank/DDBJ databases">
        <authorList>
            <person name="Sun Z.S."/>
            <person name="Albrecht U."/>
            <person name="Echele G."/>
            <person name="Lee C.C."/>
        </authorList>
    </citation>
    <scope>NUCLEOTIDE SEQUENCE [LARGE SCALE GENOMIC DNA]</scope>
    <source>
        <strain evidence="5 6">CGMCC 1.12710</strain>
    </source>
</reference>
<dbReference type="Gene3D" id="3.30.1450.10">
    <property type="match status" value="1"/>
</dbReference>
<evidence type="ECO:0000256" key="2">
    <source>
        <dbReference type="ARBA" id="ARBA00023136"/>
    </source>
</evidence>
<accession>A0A239PNY0</accession>
<keyword evidence="6" id="KW-1185">Reference proteome</keyword>
<evidence type="ECO:0000256" key="3">
    <source>
        <dbReference type="SAM" id="SignalP"/>
    </source>
</evidence>
<evidence type="ECO:0000256" key="1">
    <source>
        <dbReference type="ARBA" id="ARBA00022729"/>
    </source>
</evidence>
<dbReference type="GO" id="GO:0019867">
    <property type="term" value="C:outer membrane"/>
    <property type="evidence" value="ECO:0007669"/>
    <property type="project" value="InterPro"/>
</dbReference>
<feature type="signal peptide" evidence="3">
    <location>
        <begin position="1"/>
        <end position="20"/>
    </location>
</feature>
<dbReference type="EMBL" id="FZQA01000002">
    <property type="protein sequence ID" value="SNT72011.1"/>
    <property type="molecule type" value="Genomic_DNA"/>
</dbReference>
<dbReference type="OrthoDB" id="7160681at2"/>
<dbReference type="AlphaFoldDB" id="A0A239PNY0"/>
<organism evidence="5 6">
    <name type="scientific">Amphiplicatus metriothermophilus</name>
    <dbReference type="NCBI Taxonomy" id="1519374"/>
    <lineage>
        <taxon>Bacteria</taxon>
        <taxon>Pseudomonadati</taxon>
        <taxon>Pseudomonadota</taxon>
        <taxon>Alphaproteobacteria</taxon>
        <taxon>Parvularculales</taxon>
        <taxon>Parvularculaceae</taxon>
        <taxon>Amphiplicatus</taxon>
    </lineage>
</organism>
<keyword evidence="1 3" id="KW-0732">Signal</keyword>
<dbReference type="Pfam" id="PF04355">
    <property type="entry name" value="BamE"/>
    <property type="match status" value="1"/>
</dbReference>
<dbReference type="RefSeq" id="WP_089411549.1">
    <property type="nucleotide sequence ID" value="NZ_FZQA01000002.1"/>
</dbReference>
<dbReference type="InterPro" id="IPR037873">
    <property type="entry name" value="BamE-like"/>
</dbReference>
<sequence length="156" mass="17291">MTLSRICLGLLALAAAGAQGCVSVRSSHGYVLERGETELTARPGIDTKESVLAKYGEPSMIGAFNENSWYYMASTEQSRAFFRPETTSRSIVAFRFDEEGFVKNVETYSLEDGMEINLVSRETPTRGKELTFWEQLLGNVGQLPALTDQQQQVPGR</sequence>